<proteinExistence type="predicted"/>
<dbReference type="RefSeq" id="WP_091097367.1">
    <property type="nucleotide sequence ID" value="NZ_FNXE01000013.1"/>
</dbReference>
<dbReference type="PANTHER" id="PTHR35580">
    <property type="entry name" value="CELL SURFACE GLYCOPROTEIN (S-LAYER PROTEIN)-LIKE PROTEIN"/>
    <property type="match status" value="1"/>
</dbReference>
<dbReference type="PANTHER" id="PTHR35580:SF1">
    <property type="entry name" value="PHYTASE-LIKE DOMAIN-CONTAINING PROTEIN"/>
    <property type="match status" value="1"/>
</dbReference>
<sequence length="658" mass="72249">MQQQLHPTKFVMLNLFQHLIQFVMPSLRSLSLRLLSPVEVSKCQILSFLFLLSSFFSTAQTYNWDWAVSGGGPSGDSGNEQIHDIKVGTDNNYYFIASVYGKNGVQLDGQSVKTYNLSSSVAGGVEDIFLFSTTCDGTVRWSQAIGGAFDDSAYNLVLDSQNNVYIGAYVRNDDATTDGLPVHFSPTDSIPYPDLTNPQIAQEGFKTAYLVKYDSNGNYIKREALEGAVNAMEFLPPQLLDLAIDSKDNLHFIIGLRKGNGYLDNNVNVPNTTAAFQYYLAKYDKDLNYVSSMLLPIPDGTGFAKGSTYFAYDENLNRYYVTGHRKNAPLTYDGSSVVNLSFLFAIDGTNGGLLWHRELYSNPIVGGPAIQPSNRFKSIKIDTNSDIYIGGDLYKNYNEQDLKIYDPNDPSVTPYLFTPGADFTIPMIFKINSNGVVQWVQATAAYSSGVLGPAPRQGKGIALKGNEVAFGVQSGADFWGTIEVVRPIINYQPDPVLVRLNKQTGAVINVHDIQGEAVSTKQMTAVATDNDGNYITAGTFNANLFMNNTLGITPLVSTGQSNFFVAKLGAYACGTNSTEKFNNIKVNVYPNPTNDIINIETDETLLNYVVYDMNGREIQNGMFGSSNQLNLQNATNGVYFVKVTTIHNNVATVKVIKK</sequence>
<evidence type="ECO:0000259" key="2">
    <source>
        <dbReference type="Pfam" id="PF18962"/>
    </source>
</evidence>
<organism evidence="3 4">
    <name type="scientific">Paenimyroides marinum</name>
    <dbReference type="NCBI Taxonomy" id="1159016"/>
    <lineage>
        <taxon>Bacteria</taxon>
        <taxon>Pseudomonadati</taxon>
        <taxon>Bacteroidota</taxon>
        <taxon>Flavobacteriia</taxon>
        <taxon>Flavobacteriales</taxon>
        <taxon>Flavobacteriaceae</taxon>
        <taxon>Paenimyroides</taxon>
    </lineage>
</organism>
<dbReference type="EMBL" id="FNXE01000013">
    <property type="protein sequence ID" value="SEH74858.1"/>
    <property type="molecule type" value="Genomic_DNA"/>
</dbReference>
<dbReference type="Pfam" id="PF18962">
    <property type="entry name" value="Por_Secre_tail"/>
    <property type="match status" value="1"/>
</dbReference>
<dbReference type="OrthoDB" id="9811934at2"/>
<dbReference type="AlphaFoldDB" id="A0A1H6KSL0"/>
<evidence type="ECO:0000256" key="1">
    <source>
        <dbReference type="ARBA" id="ARBA00022729"/>
    </source>
</evidence>
<accession>A0A1H6KSL0</accession>
<dbReference type="NCBIfam" id="TIGR04183">
    <property type="entry name" value="Por_Secre_tail"/>
    <property type="match status" value="1"/>
</dbReference>
<protein>
    <submittedName>
        <fullName evidence="3">Por secretion system C-terminal sorting domain-containing protein</fullName>
    </submittedName>
</protein>
<dbReference type="STRING" id="1159016.SAMN02927937_01197"/>
<dbReference type="Proteomes" id="UP000199634">
    <property type="component" value="Unassembled WGS sequence"/>
</dbReference>
<feature type="domain" description="Secretion system C-terminal sorting" evidence="2">
    <location>
        <begin position="588"/>
        <end position="655"/>
    </location>
</feature>
<gene>
    <name evidence="3" type="ORF">SAMN02927937_01197</name>
</gene>
<evidence type="ECO:0000313" key="4">
    <source>
        <dbReference type="Proteomes" id="UP000199634"/>
    </source>
</evidence>
<reference evidence="3 4" key="1">
    <citation type="submission" date="2016-10" db="EMBL/GenBank/DDBJ databases">
        <authorList>
            <person name="de Groot N.N."/>
        </authorList>
    </citation>
    <scope>NUCLEOTIDE SEQUENCE [LARGE SCALE GENOMIC DNA]</scope>
    <source>
        <strain evidence="3 4">CGMCC 1.10825</strain>
    </source>
</reference>
<dbReference type="InterPro" id="IPR026444">
    <property type="entry name" value="Secre_tail"/>
</dbReference>
<keyword evidence="1" id="KW-0732">Signal</keyword>
<dbReference type="InterPro" id="IPR011047">
    <property type="entry name" value="Quinoprotein_ADH-like_sf"/>
</dbReference>
<dbReference type="SUPFAM" id="SSF50998">
    <property type="entry name" value="Quinoprotein alcohol dehydrogenase-like"/>
    <property type="match status" value="1"/>
</dbReference>
<name>A0A1H6KSL0_9FLAO</name>
<evidence type="ECO:0000313" key="3">
    <source>
        <dbReference type="EMBL" id="SEH74858.1"/>
    </source>
</evidence>
<dbReference type="InterPro" id="IPR052918">
    <property type="entry name" value="Motility_Chemotaxis_Reg"/>
</dbReference>
<keyword evidence="4" id="KW-1185">Reference proteome</keyword>